<dbReference type="InterPro" id="IPR014746">
    <property type="entry name" value="Gln_synth/guanido_kin_cat_dom"/>
</dbReference>
<dbReference type="InterPro" id="IPR007370">
    <property type="entry name" value="Glu_cys_ligase"/>
</dbReference>
<keyword evidence="12" id="KW-1185">Reference proteome</keyword>
<evidence type="ECO:0000256" key="4">
    <source>
        <dbReference type="ARBA" id="ARBA00022684"/>
    </source>
</evidence>
<keyword evidence="6" id="KW-0067">ATP-binding</keyword>
<dbReference type="PANTHER" id="PTHR38761:SF1">
    <property type="entry name" value="GLUTAMATE--CYSTEINE LIGASE"/>
    <property type="match status" value="1"/>
</dbReference>
<organism evidence="11 12">
    <name type="scientific">Limosilactobacillus alvi</name>
    <dbReference type="NCBI Taxonomy" id="990412"/>
    <lineage>
        <taxon>Bacteria</taxon>
        <taxon>Bacillati</taxon>
        <taxon>Bacillota</taxon>
        <taxon>Bacilli</taxon>
        <taxon>Lactobacillales</taxon>
        <taxon>Lactobacillaceae</taxon>
        <taxon>Limosilactobacillus</taxon>
    </lineage>
</organism>
<dbReference type="SUPFAM" id="SSF55931">
    <property type="entry name" value="Glutamine synthetase/guanido kinase"/>
    <property type="match status" value="1"/>
</dbReference>
<dbReference type="PANTHER" id="PTHR38761">
    <property type="entry name" value="GLUTAMATE--CYSTEINE LIGASE"/>
    <property type="match status" value="1"/>
</dbReference>
<dbReference type="Proteomes" id="UP000776629">
    <property type="component" value="Unassembled WGS sequence"/>
</dbReference>
<dbReference type="EC" id="6.3.2.2" evidence="2 9"/>
<keyword evidence="3 8" id="KW-0436">Ligase</keyword>
<dbReference type="EMBL" id="JACJJQ010000002">
    <property type="protein sequence ID" value="MBM6753325.1"/>
    <property type="molecule type" value="Genomic_DNA"/>
</dbReference>
<evidence type="ECO:0000256" key="9">
    <source>
        <dbReference type="RuleBase" id="RU004391"/>
    </source>
</evidence>
<evidence type="ECO:0000313" key="12">
    <source>
        <dbReference type="Proteomes" id="UP000776629"/>
    </source>
</evidence>
<evidence type="ECO:0000256" key="6">
    <source>
        <dbReference type="ARBA" id="ARBA00022840"/>
    </source>
</evidence>
<comment type="caution">
    <text evidence="11">The sequence shown here is derived from an EMBL/GenBank/DDBJ whole genome shotgun (WGS) entry which is preliminary data.</text>
</comment>
<comment type="pathway">
    <text evidence="1 9">Sulfur metabolism; glutathione biosynthesis; glutathione from L-cysteine and L-glutamate: step 1/2.</text>
</comment>
<evidence type="ECO:0000256" key="2">
    <source>
        <dbReference type="ARBA" id="ARBA00012220"/>
    </source>
</evidence>
<keyword evidence="4 8" id="KW-0317">Glutathione biosynthesis</keyword>
<gene>
    <name evidence="11" type="ORF">H5993_00895</name>
</gene>
<keyword evidence="5" id="KW-0547">Nucleotide-binding</keyword>
<dbReference type="GO" id="GO:0016874">
    <property type="term" value="F:ligase activity"/>
    <property type="evidence" value="ECO:0007669"/>
    <property type="project" value="UniProtKB-KW"/>
</dbReference>
<evidence type="ECO:0000256" key="3">
    <source>
        <dbReference type="ARBA" id="ARBA00022598"/>
    </source>
</evidence>
<proteinExistence type="inferred from homology"/>
<protein>
    <recommendedName>
        <fullName evidence="2 9">Glutamate--cysteine ligase</fullName>
        <ecNumber evidence="2 9">6.3.2.2</ecNumber>
    </recommendedName>
</protein>
<evidence type="ECO:0000256" key="7">
    <source>
        <dbReference type="ARBA" id="ARBA00048819"/>
    </source>
</evidence>
<evidence type="ECO:0000313" key="11">
    <source>
        <dbReference type="EMBL" id="MBM6753325.1"/>
    </source>
</evidence>
<reference evidence="11 12" key="1">
    <citation type="journal article" date="2021" name="Sci. Rep.">
        <title>The distribution of antibiotic resistance genes in chicken gut microbiota commensals.</title>
        <authorList>
            <person name="Juricova H."/>
            <person name="Matiasovicova J."/>
            <person name="Kubasova T."/>
            <person name="Cejkova D."/>
            <person name="Rychlik I."/>
        </authorList>
    </citation>
    <scope>NUCLEOTIDE SEQUENCE [LARGE SCALE GENOMIC DNA]</scope>
    <source>
        <strain evidence="11 12">An810</strain>
    </source>
</reference>
<comment type="catalytic activity">
    <reaction evidence="7 9">
        <text>L-cysteine + L-glutamate + ATP = gamma-L-glutamyl-L-cysteine + ADP + phosphate + H(+)</text>
        <dbReference type="Rhea" id="RHEA:13285"/>
        <dbReference type="ChEBI" id="CHEBI:15378"/>
        <dbReference type="ChEBI" id="CHEBI:29985"/>
        <dbReference type="ChEBI" id="CHEBI:30616"/>
        <dbReference type="ChEBI" id="CHEBI:35235"/>
        <dbReference type="ChEBI" id="CHEBI:43474"/>
        <dbReference type="ChEBI" id="CHEBI:58173"/>
        <dbReference type="ChEBI" id="CHEBI:456216"/>
        <dbReference type="EC" id="6.3.2.2"/>
    </reaction>
</comment>
<dbReference type="Pfam" id="PF04262">
    <property type="entry name" value="Glu_cys_ligase"/>
    <property type="match status" value="2"/>
</dbReference>
<dbReference type="RefSeq" id="WP_204775862.1">
    <property type="nucleotide sequence ID" value="NZ_JACJJQ010000002.1"/>
</dbReference>
<feature type="domain" description="Glutamate--cysteine ligase" evidence="10">
    <location>
        <begin position="12"/>
        <end position="255"/>
    </location>
</feature>
<dbReference type="InterPro" id="IPR006334">
    <property type="entry name" value="Glut_cys_ligase"/>
</dbReference>
<evidence type="ECO:0000256" key="5">
    <source>
        <dbReference type="ARBA" id="ARBA00022741"/>
    </source>
</evidence>
<dbReference type="Gene3D" id="3.30.590.20">
    <property type="match status" value="1"/>
</dbReference>
<sequence length="498" mass="56621">MDKEKLQAACHEPAMQKLLYEGRFGLRMEAHRVLTNGRASQFPYPKTLDRRGINPYLTSGVNDNLMEFNAVIMKESKAAVRQLEILQQIIDHQLHETERLWPLSMAPAPVYLHDLEFLSDHTTKPGAVDFNHYLVKKYGASRLLTAGVHVGYSLQEELIEELYNRFGKTEHASLPAFKNYIYFKLAQGYIMWEWLFTYLFGASPVPDDAKAIILPEVDHQVRSFRNSDYGYANLPDERLNYSSLATYVESLKGYLANGTYRNPHEVFAPVSLRGETDDIDQTLADGVQFISLRMFDLDPFAAAGISEDTLNFLELVMVYLLLTPQPDYTAEQIMAAQRRNNEVALQEPLTQTDWMRQEAEGFTQALEQFCEDYDAPRNYRLALKFVERRIEDPSLTLAGQLQEKKEQGAFLSFGLKVANDRFSNLIQSGQTLSVIAKGYSPTVQRLIRAAILLGIQVWINDDVEFEFGGNSVHVAPGEDFDLPDGADGYLKQVFPDLN</sequence>
<name>A0ABS2ELP8_9LACO</name>
<accession>A0ABS2ELP8</accession>
<evidence type="ECO:0000256" key="8">
    <source>
        <dbReference type="RuleBase" id="RU003544"/>
    </source>
</evidence>
<evidence type="ECO:0000259" key="10">
    <source>
        <dbReference type="Pfam" id="PF04262"/>
    </source>
</evidence>
<comment type="similarity">
    <text evidence="8">Belongs to the glutamate--cysteine ligase type 1 family.</text>
</comment>
<evidence type="ECO:0000256" key="1">
    <source>
        <dbReference type="ARBA" id="ARBA00005006"/>
    </source>
</evidence>
<feature type="domain" description="Glutamate--cysteine ligase" evidence="10">
    <location>
        <begin position="279"/>
        <end position="341"/>
    </location>
</feature>